<reference evidence="3" key="1">
    <citation type="submission" date="2025-08" db="UniProtKB">
        <authorList>
            <consortium name="RefSeq"/>
        </authorList>
    </citation>
    <scope>IDENTIFICATION</scope>
    <source>
        <tissue evidence="3">Whole organism</tissue>
    </source>
</reference>
<dbReference type="Proteomes" id="UP000504606">
    <property type="component" value="Unplaced"/>
</dbReference>
<organism evidence="2 3">
    <name type="scientific">Frankliniella occidentalis</name>
    <name type="common">Western flower thrips</name>
    <name type="synonym">Euthrips occidentalis</name>
    <dbReference type="NCBI Taxonomy" id="133901"/>
    <lineage>
        <taxon>Eukaryota</taxon>
        <taxon>Metazoa</taxon>
        <taxon>Ecdysozoa</taxon>
        <taxon>Arthropoda</taxon>
        <taxon>Hexapoda</taxon>
        <taxon>Insecta</taxon>
        <taxon>Pterygota</taxon>
        <taxon>Neoptera</taxon>
        <taxon>Paraneoptera</taxon>
        <taxon>Thysanoptera</taxon>
        <taxon>Terebrantia</taxon>
        <taxon>Thripoidea</taxon>
        <taxon>Thripidae</taxon>
        <taxon>Frankliniella</taxon>
    </lineage>
</organism>
<protein>
    <submittedName>
        <fullName evidence="3">Uncharacterized protein LOC113210243</fullName>
    </submittedName>
</protein>
<dbReference type="KEGG" id="foc:113210243"/>
<dbReference type="PANTHER" id="PTHR31912">
    <property type="entry name" value="IP13529P"/>
    <property type="match status" value="1"/>
</dbReference>
<evidence type="ECO:0000256" key="1">
    <source>
        <dbReference type="SAM" id="MobiDB-lite"/>
    </source>
</evidence>
<evidence type="ECO:0000313" key="3">
    <source>
        <dbReference type="RefSeq" id="XP_052124437.1"/>
    </source>
</evidence>
<dbReference type="PANTHER" id="PTHR31912:SF35">
    <property type="entry name" value="C2H2-TYPE DOMAIN-CONTAINING PROTEIN"/>
    <property type="match status" value="1"/>
</dbReference>
<name>A0A9C6U756_FRAOC</name>
<gene>
    <name evidence="3" type="primary">LOC113210243</name>
</gene>
<dbReference type="RefSeq" id="XP_052124437.1">
    <property type="nucleotide sequence ID" value="XM_052268477.1"/>
</dbReference>
<keyword evidence="2" id="KW-1185">Reference proteome</keyword>
<dbReference type="GeneID" id="113210243"/>
<sequence>MALANILMRYGCFWTQNIPHAFEEVAPIRKEPQLSVFISWMNCTWRVFTYVELLPHDAVPLPAITLTAGEHVPVPEAHQYIPAEPFDDAHGSENPGENSGNDDEPGVPDNDSCSTASSKAEEDGVYGYDQIVENIAHFYAMLEGKYIVPSSTVNALASKLSFLTEIVQDKLRRDLTKSLTSVGLSADVITDVIRSVVSMDPLYNCHHKNAPGECFLTKALRQTYYKNHFKYQEPVQINLRRDQKNTEDTIQYVDIKESLRLMLEDPSVQKVVDRSFNIPPSDGSVYANYTDGSVYRESGTPQKRIDILLYMDAYNCANPLGSAKNKHKTNGMYMTLGNLDPYMRAFLKAMRLVMVLNEKALKKTDVRYRKCFEALLKDLKILERDGFLYKEERIDVRVQFFQGDHLGQNGIGGFVESFSASHYCRFCDLSKIDYKTNCKLDIPQFPVGNWRTPESFNRDLRTKLNSNVDHEAGVKRNSPFNQLDHFHVCDPRLPPCLGHDLFIDGVVDNDLASIIRGMIGKGWFTEEGLNMRIRGFKYKGRDARNKPAPYKMTKKKLGGHAIQNWTLCRLLPFLIGDWVKTDHKLWKLYLLLKRTIELVCAPALTADQVELMGVRIKKYMRKRKILPNNYKPKHHFFSHYKDLFLKFGPLIHMWTMAFEHRHQYFKRVSQICRNFINLNKLLARKFQLLMAYQSMGQLFPDRPVFSNTSPLEYENENQELKDFLMSLNLPEESEVVESLVLNDIKHKPGEFLLLSGTGGDIILGQVEMIIFDGNTCRVVVEKYKTSWWQEYSIYYVQESIGFGVVLFEELENPCPHSIYEFMEYSCFSLRHDMKD</sequence>
<accession>A0A9C6U756</accession>
<feature type="region of interest" description="Disordered" evidence="1">
    <location>
        <begin position="84"/>
        <end position="118"/>
    </location>
</feature>
<evidence type="ECO:0000313" key="2">
    <source>
        <dbReference type="Proteomes" id="UP000504606"/>
    </source>
</evidence>
<dbReference type="AlphaFoldDB" id="A0A9C6U756"/>
<proteinExistence type="predicted"/>
<dbReference type="OrthoDB" id="7699017at2759"/>